<dbReference type="EMBL" id="JAGYWB010000019">
    <property type="protein sequence ID" value="KAI0488035.1"/>
    <property type="molecule type" value="Genomic_DNA"/>
</dbReference>
<keyword evidence="3" id="KW-1185">Reference proteome</keyword>
<evidence type="ECO:0000256" key="1">
    <source>
        <dbReference type="SAM" id="Phobius"/>
    </source>
</evidence>
<evidence type="ECO:0000313" key="2">
    <source>
        <dbReference type="EMBL" id="KAI0488035.1"/>
    </source>
</evidence>
<dbReference type="Proteomes" id="UP000829196">
    <property type="component" value="Unassembled WGS sequence"/>
</dbReference>
<keyword evidence="1" id="KW-0812">Transmembrane</keyword>
<reference evidence="2" key="1">
    <citation type="journal article" date="2022" name="Front. Genet.">
        <title>Chromosome-Scale Assembly of the Dendrobium nobile Genome Provides Insights Into the Molecular Mechanism of the Biosynthesis of the Medicinal Active Ingredient of Dendrobium.</title>
        <authorList>
            <person name="Xu Q."/>
            <person name="Niu S.-C."/>
            <person name="Li K.-L."/>
            <person name="Zheng P.-J."/>
            <person name="Zhang X.-J."/>
            <person name="Jia Y."/>
            <person name="Liu Y."/>
            <person name="Niu Y.-X."/>
            <person name="Yu L.-H."/>
            <person name="Chen D.-F."/>
            <person name="Zhang G.-Q."/>
        </authorList>
    </citation>
    <scope>NUCLEOTIDE SEQUENCE</scope>
    <source>
        <tissue evidence="2">Leaf</tissue>
    </source>
</reference>
<keyword evidence="1" id="KW-0472">Membrane</keyword>
<organism evidence="2 3">
    <name type="scientific">Dendrobium nobile</name>
    <name type="common">Orchid</name>
    <dbReference type="NCBI Taxonomy" id="94219"/>
    <lineage>
        <taxon>Eukaryota</taxon>
        <taxon>Viridiplantae</taxon>
        <taxon>Streptophyta</taxon>
        <taxon>Embryophyta</taxon>
        <taxon>Tracheophyta</taxon>
        <taxon>Spermatophyta</taxon>
        <taxon>Magnoliopsida</taxon>
        <taxon>Liliopsida</taxon>
        <taxon>Asparagales</taxon>
        <taxon>Orchidaceae</taxon>
        <taxon>Epidendroideae</taxon>
        <taxon>Malaxideae</taxon>
        <taxon>Dendrobiinae</taxon>
        <taxon>Dendrobium</taxon>
    </lineage>
</organism>
<gene>
    <name evidence="2" type="ORF">KFK09_027859</name>
</gene>
<protein>
    <submittedName>
        <fullName evidence="2">Uncharacterized protein</fullName>
    </submittedName>
</protein>
<accession>A0A8T3A0C0</accession>
<name>A0A8T3A0C0_DENNO</name>
<comment type="caution">
    <text evidence="2">The sequence shown here is derived from an EMBL/GenBank/DDBJ whole genome shotgun (WGS) entry which is preliminary data.</text>
</comment>
<feature type="transmembrane region" description="Helical" evidence="1">
    <location>
        <begin position="15"/>
        <end position="41"/>
    </location>
</feature>
<proteinExistence type="predicted"/>
<evidence type="ECO:0000313" key="3">
    <source>
        <dbReference type="Proteomes" id="UP000829196"/>
    </source>
</evidence>
<sequence length="53" mass="5884">MVVSDESSNYTDMGLLVFFSFGISWCLFLLNALALYSACLFEACLGERVLPII</sequence>
<dbReference type="AlphaFoldDB" id="A0A8T3A0C0"/>
<keyword evidence="1" id="KW-1133">Transmembrane helix</keyword>